<dbReference type="InterPro" id="IPR002347">
    <property type="entry name" value="SDR_fam"/>
</dbReference>
<dbReference type="CDD" id="cd05325">
    <property type="entry name" value="carb_red_sniffer_like_SDR_c"/>
    <property type="match status" value="1"/>
</dbReference>
<dbReference type="Proteomes" id="UP000242949">
    <property type="component" value="Unassembled WGS sequence"/>
</dbReference>
<dbReference type="OrthoDB" id="5786478at2"/>
<dbReference type="AlphaFoldDB" id="A0A1G6H7W8"/>
<dbReference type="GO" id="GO:0016491">
    <property type="term" value="F:oxidoreductase activity"/>
    <property type="evidence" value="ECO:0007669"/>
    <property type="project" value="UniProtKB-KW"/>
</dbReference>
<keyword evidence="5" id="KW-1185">Reference proteome</keyword>
<evidence type="ECO:0000256" key="1">
    <source>
        <dbReference type="ARBA" id="ARBA00022857"/>
    </source>
</evidence>
<dbReference type="PANTHER" id="PTHR43544">
    <property type="entry name" value="SHORT-CHAIN DEHYDROGENASE/REDUCTASE"/>
    <property type="match status" value="1"/>
</dbReference>
<keyword evidence="2" id="KW-0560">Oxidoreductase</keyword>
<dbReference type="RefSeq" id="WP_090793220.1">
    <property type="nucleotide sequence ID" value="NZ_FMYI01000002.1"/>
</dbReference>
<dbReference type="PRINTS" id="PR00080">
    <property type="entry name" value="SDRFAMILY"/>
</dbReference>
<dbReference type="InterPro" id="IPR036291">
    <property type="entry name" value="NAD(P)-bd_dom_sf"/>
</dbReference>
<reference evidence="5" key="1">
    <citation type="submission" date="2016-09" db="EMBL/GenBank/DDBJ databases">
        <authorList>
            <person name="Varghese N."/>
            <person name="Submissions S."/>
        </authorList>
    </citation>
    <scope>NUCLEOTIDE SEQUENCE [LARGE SCALE GENOMIC DNA]</scope>
    <source>
        <strain evidence="5">S5</strain>
    </source>
</reference>
<comment type="similarity">
    <text evidence="3">Belongs to the short-chain dehydrogenases/reductases (SDR) family.</text>
</comment>
<evidence type="ECO:0000256" key="3">
    <source>
        <dbReference type="RuleBase" id="RU000363"/>
    </source>
</evidence>
<gene>
    <name evidence="4" type="ORF">SAMN05421734_102265</name>
</gene>
<sequence>MNVFITGANRGLGRALVQYALNNHHHVFATYRNDPGDLKNDTDERLSLFQVDVTNDHDLENVVDELKRSDTEIDVLINNAGLLIGREASIDFVSKEDLMKSFEVNAVGPALCVKHLLPLLKSGEMKKIINISSDSARLMNPYAGDYPYGMAKVALNMLTKKLNAELNKDQLQCISVHPGWMHTDMGGEHAPEDPNTIAQSIFEKIILRNERLPSDVVDFNGEAMNL</sequence>
<dbReference type="PANTHER" id="PTHR43544:SF7">
    <property type="entry name" value="NADB-LER2"/>
    <property type="match status" value="1"/>
</dbReference>
<evidence type="ECO:0000256" key="2">
    <source>
        <dbReference type="ARBA" id="ARBA00023002"/>
    </source>
</evidence>
<dbReference type="InterPro" id="IPR051468">
    <property type="entry name" value="Fungal_SecMetab_SDRs"/>
</dbReference>
<dbReference type="Gene3D" id="3.40.50.720">
    <property type="entry name" value="NAD(P)-binding Rossmann-like Domain"/>
    <property type="match status" value="1"/>
</dbReference>
<dbReference type="Pfam" id="PF00106">
    <property type="entry name" value="adh_short"/>
    <property type="match status" value="1"/>
</dbReference>
<organism evidence="4 5">
    <name type="scientific">Pelagirhabdus alkalitolerans</name>
    <dbReference type="NCBI Taxonomy" id="1612202"/>
    <lineage>
        <taxon>Bacteria</taxon>
        <taxon>Bacillati</taxon>
        <taxon>Bacillota</taxon>
        <taxon>Bacilli</taxon>
        <taxon>Bacillales</taxon>
        <taxon>Bacillaceae</taxon>
        <taxon>Pelagirhabdus</taxon>
    </lineage>
</organism>
<proteinExistence type="inferred from homology"/>
<accession>A0A1G6H7W8</accession>
<dbReference type="STRING" id="1612202.SAMN05421734_102265"/>
<name>A0A1G6H7W8_9BACI</name>
<dbReference type="GO" id="GO:0005737">
    <property type="term" value="C:cytoplasm"/>
    <property type="evidence" value="ECO:0007669"/>
    <property type="project" value="TreeGrafter"/>
</dbReference>
<evidence type="ECO:0000313" key="5">
    <source>
        <dbReference type="Proteomes" id="UP000242949"/>
    </source>
</evidence>
<dbReference type="PRINTS" id="PR00081">
    <property type="entry name" value="GDHRDH"/>
</dbReference>
<evidence type="ECO:0000313" key="4">
    <source>
        <dbReference type="EMBL" id="SDB89546.1"/>
    </source>
</evidence>
<dbReference type="SUPFAM" id="SSF51735">
    <property type="entry name" value="NAD(P)-binding Rossmann-fold domains"/>
    <property type="match status" value="1"/>
</dbReference>
<dbReference type="EMBL" id="FMYI01000002">
    <property type="protein sequence ID" value="SDB89546.1"/>
    <property type="molecule type" value="Genomic_DNA"/>
</dbReference>
<protein>
    <submittedName>
        <fullName evidence="4">NAD(P)-dependent dehydrogenase, short-chain alcohol dehydrogenase family</fullName>
    </submittedName>
</protein>
<keyword evidence="1" id="KW-0521">NADP</keyword>